<evidence type="ECO:0000256" key="3">
    <source>
        <dbReference type="PROSITE-ProRule" id="PRU00023"/>
    </source>
</evidence>
<dbReference type="PANTHER" id="PTHR24166">
    <property type="entry name" value="ROLLING PEBBLES, ISOFORM B"/>
    <property type="match status" value="1"/>
</dbReference>
<reference evidence="5 6" key="1">
    <citation type="submission" date="2019-06" db="EMBL/GenBank/DDBJ databases">
        <title>A chromosome-scale genome assembly of the striped catfish, Pangasianodon hypophthalmus.</title>
        <authorList>
            <person name="Wen M."/>
            <person name="Zahm M."/>
            <person name="Roques C."/>
            <person name="Cabau C."/>
            <person name="Klopp C."/>
            <person name="Donnadieu C."/>
            <person name="Jouanno E."/>
            <person name="Avarre J.-C."/>
            <person name="Campet M."/>
            <person name="Ha T.T.T."/>
            <person name="Dugue R."/>
            <person name="Lampietro C."/>
            <person name="Louis A."/>
            <person name="Herpin A."/>
            <person name="Echchiki A."/>
            <person name="Berthelot C."/>
            <person name="Parey E."/>
            <person name="Roest-Crollius H."/>
            <person name="Braasch I."/>
            <person name="Postlethwait J."/>
            <person name="Bobe J."/>
            <person name="Montfort J."/>
            <person name="Bouchez O."/>
            <person name="Begum T."/>
            <person name="Schartl M."/>
            <person name="Guiguen Y."/>
        </authorList>
    </citation>
    <scope>NUCLEOTIDE SEQUENCE [LARGE SCALE GENOMIC DNA]</scope>
    <source>
        <strain evidence="5 6">Indonesia</strain>
        <tissue evidence="5">Blood</tissue>
    </source>
</reference>
<dbReference type="PROSITE" id="PS50088">
    <property type="entry name" value="ANK_REPEAT"/>
    <property type="match status" value="3"/>
</dbReference>
<name>A0A5N5KJY5_PANHP</name>
<dbReference type="EMBL" id="VFJC01000024">
    <property type="protein sequence ID" value="KAB5530637.1"/>
    <property type="molecule type" value="Genomic_DNA"/>
</dbReference>
<dbReference type="GO" id="GO:0061001">
    <property type="term" value="P:regulation of dendritic spine morphogenesis"/>
    <property type="evidence" value="ECO:0007669"/>
    <property type="project" value="TreeGrafter"/>
</dbReference>
<dbReference type="SMART" id="SM00248">
    <property type="entry name" value="ANK"/>
    <property type="match status" value="5"/>
</dbReference>
<proteinExistence type="predicted"/>
<dbReference type="Gene3D" id="1.25.40.20">
    <property type="entry name" value="Ankyrin repeat-containing domain"/>
    <property type="match status" value="2"/>
</dbReference>
<evidence type="ECO:0000313" key="6">
    <source>
        <dbReference type="Proteomes" id="UP000327468"/>
    </source>
</evidence>
<dbReference type="PANTHER" id="PTHR24166:SF21">
    <property type="entry name" value="PROTEIN TANC2"/>
    <property type="match status" value="1"/>
</dbReference>
<gene>
    <name evidence="5" type="ORF">PHYPO_G00131660</name>
</gene>
<sequence>MKRRDGTRMFVHASFREWLIWREDGEKTKFLCDPRSGHTLLAFWFSRQEGKLNRQQTIELGHHILKAHIFKGLSKKVGVSSSVLQGLWVSYSTEGLSAALASLRNLYTPNIKVSRLLILGGANVNYRTEVLNNAPVLCVYAHLGYMEMVTLLLEFGADVNGASESGLTPLGYAAAGGHLTIITTLCAKNAKVDHVDRNGQCPLVHAALRGHLEVVKFLLECEWSAEAAFSKTHAVQQALIAAASMGYTEIALYLLDLPEKDEDEEERPHINSFDTLWGETALTAAAGRGKLDVCRLLLEQGAAVSQPNRRGIALCRCSVLSVRATGRLWSFFRITALM</sequence>
<evidence type="ECO:0000313" key="5">
    <source>
        <dbReference type="EMBL" id="KAB5530637.1"/>
    </source>
</evidence>
<dbReference type="PROSITE" id="PS50297">
    <property type="entry name" value="ANK_REP_REGION"/>
    <property type="match status" value="2"/>
</dbReference>
<dbReference type="InterPro" id="IPR036770">
    <property type="entry name" value="Ankyrin_rpt-contain_sf"/>
</dbReference>
<feature type="repeat" description="ANK" evidence="3">
    <location>
        <begin position="277"/>
        <end position="309"/>
    </location>
</feature>
<dbReference type="InterPro" id="IPR050889">
    <property type="entry name" value="Dendritic_Spine_Reg/Scaffold"/>
</dbReference>
<comment type="caution">
    <text evidence="5">The sequence shown here is derived from an EMBL/GenBank/DDBJ whole genome shotgun (WGS) entry which is preliminary data.</text>
</comment>
<dbReference type="Pfam" id="PF12796">
    <property type="entry name" value="Ank_2"/>
    <property type="match status" value="1"/>
</dbReference>
<dbReference type="AlphaFoldDB" id="A0A5N5KJY5"/>
<evidence type="ECO:0000259" key="4">
    <source>
        <dbReference type="Pfam" id="PF25521"/>
    </source>
</evidence>
<dbReference type="FunFam" id="1.25.40.20:FF:000036">
    <property type="entry name" value="protein TANC2 isoform X2"/>
    <property type="match status" value="1"/>
</dbReference>
<organism evidence="5 6">
    <name type="scientific">Pangasianodon hypophthalmus</name>
    <name type="common">Striped catfish</name>
    <name type="synonym">Helicophagus hypophthalmus</name>
    <dbReference type="NCBI Taxonomy" id="310915"/>
    <lineage>
        <taxon>Eukaryota</taxon>
        <taxon>Metazoa</taxon>
        <taxon>Chordata</taxon>
        <taxon>Craniata</taxon>
        <taxon>Vertebrata</taxon>
        <taxon>Euteleostomi</taxon>
        <taxon>Actinopterygii</taxon>
        <taxon>Neopterygii</taxon>
        <taxon>Teleostei</taxon>
        <taxon>Ostariophysi</taxon>
        <taxon>Siluriformes</taxon>
        <taxon>Pangasiidae</taxon>
        <taxon>Pangasianodon</taxon>
    </lineage>
</organism>
<dbReference type="Pfam" id="PF00023">
    <property type="entry name" value="Ank"/>
    <property type="match status" value="1"/>
</dbReference>
<dbReference type="InterPro" id="IPR058056">
    <property type="entry name" value="WH_TANC1/2"/>
</dbReference>
<dbReference type="Pfam" id="PF13637">
    <property type="entry name" value="Ank_4"/>
    <property type="match status" value="1"/>
</dbReference>
<protein>
    <recommendedName>
        <fullName evidence="4">TANC1/2-like winged helix domain-containing protein</fullName>
    </recommendedName>
</protein>
<keyword evidence="2 3" id="KW-0040">ANK repeat</keyword>
<dbReference type="GO" id="GO:0043197">
    <property type="term" value="C:dendritic spine"/>
    <property type="evidence" value="ECO:0007669"/>
    <property type="project" value="TreeGrafter"/>
</dbReference>
<feature type="repeat" description="ANK" evidence="3">
    <location>
        <begin position="198"/>
        <end position="220"/>
    </location>
</feature>
<accession>A0A5N5KJY5</accession>
<dbReference type="Proteomes" id="UP000327468">
    <property type="component" value="Chromosome 23"/>
</dbReference>
<dbReference type="Pfam" id="PF25521">
    <property type="entry name" value="WHD_TANC1"/>
    <property type="match status" value="1"/>
</dbReference>
<evidence type="ECO:0000256" key="2">
    <source>
        <dbReference type="ARBA" id="ARBA00023043"/>
    </source>
</evidence>
<feature type="repeat" description="ANK" evidence="3">
    <location>
        <begin position="165"/>
        <end position="197"/>
    </location>
</feature>
<dbReference type="SUPFAM" id="SSF48403">
    <property type="entry name" value="Ankyrin repeat"/>
    <property type="match status" value="1"/>
</dbReference>
<evidence type="ECO:0000256" key="1">
    <source>
        <dbReference type="ARBA" id="ARBA00022737"/>
    </source>
</evidence>
<keyword evidence="6" id="KW-1185">Reference proteome</keyword>
<dbReference type="InterPro" id="IPR002110">
    <property type="entry name" value="Ankyrin_rpt"/>
</dbReference>
<keyword evidence="1" id="KW-0677">Repeat</keyword>
<feature type="domain" description="TANC1/2-like winged helix" evidence="4">
    <location>
        <begin position="1"/>
        <end position="94"/>
    </location>
</feature>